<dbReference type="GeneID" id="39749964"/>
<dbReference type="OrthoDB" id="385249at2759"/>
<dbReference type="Proteomes" id="UP000195521">
    <property type="component" value="Unassembled WGS sequence"/>
</dbReference>
<organism evidence="3 4">
    <name type="scientific">Plasmodium gonderi</name>
    <dbReference type="NCBI Taxonomy" id="77519"/>
    <lineage>
        <taxon>Eukaryota</taxon>
        <taxon>Sar</taxon>
        <taxon>Alveolata</taxon>
        <taxon>Apicomplexa</taxon>
        <taxon>Aconoidasida</taxon>
        <taxon>Haemosporida</taxon>
        <taxon>Plasmodiidae</taxon>
        <taxon>Plasmodium</taxon>
        <taxon>Plasmodium (Plasmodium)</taxon>
    </lineage>
</organism>
<feature type="transmembrane region" description="Helical" evidence="2">
    <location>
        <begin position="230"/>
        <end position="249"/>
    </location>
</feature>
<name>A0A1Y1JLA4_PLAGO</name>
<keyword evidence="2" id="KW-0472">Membrane</keyword>
<evidence type="ECO:0000313" key="4">
    <source>
        <dbReference type="Proteomes" id="UP000195521"/>
    </source>
</evidence>
<keyword evidence="2" id="KW-0812">Transmembrane</keyword>
<keyword evidence="4" id="KW-1185">Reference proteome</keyword>
<dbReference type="AlphaFoldDB" id="A0A1Y1JLA4"/>
<evidence type="ECO:0008006" key="5">
    <source>
        <dbReference type="Google" id="ProtNLM"/>
    </source>
</evidence>
<keyword evidence="2" id="KW-1133">Transmembrane helix</keyword>
<evidence type="ECO:0000313" key="3">
    <source>
        <dbReference type="EMBL" id="GAW83221.1"/>
    </source>
</evidence>
<proteinExistence type="predicted"/>
<gene>
    <name evidence="3" type="ORF">PGO_140150</name>
</gene>
<comment type="caution">
    <text evidence="3">The sequence shown here is derived from an EMBL/GenBank/DDBJ whole genome shotgun (WGS) entry which is preliminary data.</text>
</comment>
<evidence type="ECO:0000256" key="1">
    <source>
        <dbReference type="SAM" id="MobiDB-lite"/>
    </source>
</evidence>
<protein>
    <recommendedName>
        <fullName evidence="5">Pv-fam-d protein</fullName>
    </recommendedName>
</protein>
<sequence length="292" mass="34084">MNIPSFFINIFTVILVNSSRNFSNNVVGSTLSFVESWGKNNQDNILDIKVIRSLGENEFNKNSDSGETTRDNVNEDNYDQNGNDEGYDKNRYDALTQDYFDMMESDINKGSSRKINEKFSNTYHKTKSNHHFNNMSNENIPRGFKCEYSEKTFYKKLKNFFKTIDNLTEREIYNLLKLKNRHNSEVYIGGRNMTNRIKMILYHYKIFSVPFVLIFLCFICSKIFSAPGWAPFFGISFIVILIYLVVKFIKCSSKFNKLAQSKFPGYINHEDGTEEDLFSESVSDINEQTEIF</sequence>
<evidence type="ECO:0000256" key="2">
    <source>
        <dbReference type="SAM" id="Phobius"/>
    </source>
</evidence>
<reference evidence="4" key="1">
    <citation type="submission" date="2017-04" db="EMBL/GenBank/DDBJ databases">
        <title>Plasmodium gonderi genome.</title>
        <authorList>
            <person name="Arisue N."/>
            <person name="Honma H."/>
            <person name="Kawai S."/>
            <person name="Tougan T."/>
            <person name="Tanabe K."/>
            <person name="Horii T."/>
        </authorList>
    </citation>
    <scope>NUCLEOTIDE SEQUENCE [LARGE SCALE GENOMIC DNA]</scope>
    <source>
        <strain evidence="4">ATCC 30045</strain>
    </source>
</reference>
<feature type="transmembrane region" description="Helical" evidence="2">
    <location>
        <begin position="201"/>
        <end position="224"/>
    </location>
</feature>
<dbReference type="RefSeq" id="XP_028545810.1">
    <property type="nucleotide sequence ID" value="XM_028690009.1"/>
</dbReference>
<accession>A0A1Y1JLA4</accession>
<feature type="region of interest" description="Disordered" evidence="1">
    <location>
        <begin position="59"/>
        <end position="88"/>
    </location>
</feature>
<dbReference type="EMBL" id="BDQF01000015">
    <property type="protein sequence ID" value="GAW83221.1"/>
    <property type="molecule type" value="Genomic_DNA"/>
</dbReference>
<dbReference type="OMA" id="ALTQDYF"/>